<evidence type="ECO:0000313" key="2">
    <source>
        <dbReference type="EMBL" id="QJH98831.1"/>
    </source>
</evidence>
<organism evidence="2">
    <name type="scientific">viral metagenome</name>
    <dbReference type="NCBI Taxonomy" id="1070528"/>
    <lineage>
        <taxon>unclassified sequences</taxon>
        <taxon>metagenomes</taxon>
        <taxon>organismal metagenomes</taxon>
    </lineage>
</organism>
<dbReference type="AlphaFoldDB" id="A0A6M3XLX1"/>
<feature type="compositionally biased region" description="Basic and acidic residues" evidence="1">
    <location>
        <begin position="210"/>
        <end position="219"/>
    </location>
</feature>
<protein>
    <submittedName>
        <fullName evidence="2">Uncharacterized protein</fullName>
    </submittedName>
</protein>
<sequence length="219" mass="25541">MGLNKSGQRTYVTIGFGKIRQKCKSDHPESIERKLQSGDPTYAVEYNSIDGILDNIYFKDDPKYGRSWNLLITSGNENFSVQVKEQTRYANDLLKCIPNLHKGKFYTFTPYDFEQNGKKKKGLSIKDEADERVENYYQKFTQLEGGKWQIENLHGYPSYEGDSKDKDELQIYFTRVLKFLRNEALQILQQKESETISENEPTTEDIPLPNEDHQDDLPF</sequence>
<dbReference type="EMBL" id="MT144754">
    <property type="protein sequence ID" value="QJH98831.1"/>
    <property type="molecule type" value="Genomic_DNA"/>
</dbReference>
<gene>
    <name evidence="2" type="ORF">TM448B01407_0011</name>
</gene>
<evidence type="ECO:0000256" key="1">
    <source>
        <dbReference type="SAM" id="MobiDB-lite"/>
    </source>
</evidence>
<accession>A0A6M3XLX1</accession>
<proteinExistence type="predicted"/>
<name>A0A6M3XLX1_9ZZZZ</name>
<feature type="region of interest" description="Disordered" evidence="1">
    <location>
        <begin position="190"/>
        <end position="219"/>
    </location>
</feature>
<reference evidence="2" key="1">
    <citation type="submission" date="2020-03" db="EMBL/GenBank/DDBJ databases">
        <title>The deep terrestrial virosphere.</title>
        <authorList>
            <person name="Holmfeldt K."/>
            <person name="Nilsson E."/>
            <person name="Simone D."/>
            <person name="Lopez-Fernandez M."/>
            <person name="Wu X."/>
            <person name="de Brujin I."/>
            <person name="Lundin D."/>
            <person name="Andersson A."/>
            <person name="Bertilsson S."/>
            <person name="Dopson M."/>
        </authorList>
    </citation>
    <scope>NUCLEOTIDE SEQUENCE</scope>
    <source>
        <strain evidence="2">TM448B01407</strain>
    </source>
</reference>